<dbReference type="Proteomes" id="UP001178508">
    <property type="component" value="Chromosome 13"/>
</dbReference>
<dbReference type="GO" id="GO:0005886">
    <property type="term" value="C:plasma membrane"/>
    <property type="evidence" value="ECO:0007669"/>
    <property type="project" value="TreeGrafter"/>
</dbReference>
<dbReference type="PROSITE" id="PS51597">
    <property type="entry name" value="SAM_HNMT"/>
    <property type="match status" value="1"/>
</dbReference>
<sequence length="1986" mass="222675">MISTMTLKDAFGAVAWTQKTGTYLSLYLLLSLFVFTVHTDIVFSKDHHFSWKAGQWGQCVGERCGSGGVQTRTIWCVHIEGWTTQHSHCQHTDKPESQRHCFKVCDWHQNLFKWEVSGWSSCVLAPFFFNELKLRTAECITAQHGIQRRKVHCVRTSNYTAVTPRICEFFSQKPPTEQACLVPCPQDCIVSDFTSWSSCSKTCGVGLQHRTRHVLAAPMYGGANCPNLTDTKTCSTHLSCPSEESEYQYSLKAGAWSKCRLLHHQDSGLRGDSTVDLSISSNDNSTVTLTKHVTPHHPHQHLHQTPSHGHDMSWELLVGYQTRQVYCTRSDGKNSLLSLCTKDNFPVTSQACVMPQDCKTSDWSLWSPCSKTCKSSDLSPGYRLRSRIMTHIPVGGGKQCPVLEEKEACNIIGDSLPNCPRFVWRTTDWGECRILPLLSQQDHRLGNISILCGGGIQSRKPYCVQVSNDTAPHHRKHVSRPVDARLCAGLEPPLAVQQCFLPCQLPCLLSQWSPWSSCVHDNCKEPQGKKGFRKRRREVLWESSRSPETCPHLVEFIPCEDPTCYQWQVQQEGKCIPHKSSCGPGTEALKVTCVSADGEDAHTALCQDNPPPTEVACERACPADCVVSSWSLWSPCSHSCTSKSAEGRQSRTRTVLAIPGDWKQCASNLTLEEWRVCNDHPCGVFYWEASVWGPCVEDPPVDANGTGHWNRTTTCVMGVQMREVICMKVTFGPVQNKRCSDSARPETVRPCLLPCKKDCIVTPFSEWTACPSACMPENTTATTQSRYRIIIQRSANGGQECPDTLHEERDCELLPVCPVYRWKTHRWHSCVLVPDSVGQGPSGPGETCGHGLEKRGVSCVQENGEPTNMTDCLHWAGPLPQQIRACRVPCTEDCTLTTWSKFSDCSGCGSFCSRTRSLTGRSKKKEHCLNKDLYPLEDTETCPCDEFLSQPFGNWSACILPDPTAFSQQGWMTQKELLECGPGLRYRSVACFDQQGHLVNPSLCPEPGYMVEVCQIPCPLDCKLSEWSPWSACSASCGSGLKIRSKWLREKAFNGGRPCPRLDSKNQVYEAVRCHSECNQYEWRIEPWSICAINAVDRLLGCGEGVQSRKVRCVIQGTGGEASAVDDSLCDQEEVPPRAQVCFLACPNDCVMTPWGPWSDCPLQCDQETARNRTRHILRLPASGNSSCPELVQSEPCVLNSTCFTYQYRVSDWSTCQLHEHAVCGWGSRLRLLDCIRSDSRIVELQKCKQFGLINKLRLSESCMVDCPVSCILSDWSAWTECSHTCGSQGRSTRTRRILQDAHEGGRPCPTLLVQTRPCPIMPCYTWLLSDWSPCTVDGAKCGEGLRRRNLSCIVHWDEWSGSAPQPVEAGLCGDQLRQQLLQDMEQPCFIPCPGDCHLTEWSSWSSCQLTCLEGRSFETTGYQARSRAVIIQATENQLRCPDQIFETRPCKGGKCLSYQWRTGGWSNNERAVWCQRSDGVNVTGGCSQQKKPTKVRHCHPPCTKAFSYCTPSRVCGCEKGYTEVMSMHGFLDYCTRTPGMDNNKKADVKTNTGRLKPGPSQAEDHFREWTLRPVGPDGRIKLWVYAVTAVGFILLLFIIALSFLVCSPPKTTKTSPPPQKPLTMAYDGDMDMQEADICRGRNFVKHRRRQDRFTSSVFSLSVFTKIKQVRTVKTRTRRPAHIQSWSVIFAMASSSLRSLVHDDSRYQRSFQLFLERSSEHQCMRDFINNVLPDILASIGDGKSHLNVIGVGSGAGEIDLEMLSKLHLKYPGATVDNEVVEPSKQQLHNYKVLVGQTPGLDYINFTWNCMTSSEFEQNWKEKKMTKKADFIHMIQMLYYVKDPGATISFFQSLLDKNGKLLIILVSGDSGWGKLMRTYRDDLCHTEVSQCVTTGDIKSFLESRGVRYQNYVLPSQMDITECFSEGDEKGELLLDFLTQVQDFSKTASAELKAGVLNLLRDPDCCVESDGKVIFNNNLEVIVINQLT</sequence>
<name>A0AAV1GDG4_XYRNO</name>
<dbReference type="SUPFAM" id="SSF53335">
    <property type="entry name" value="S-adenosyl-L-methionine-dependent methyltransferases"/>
    <property type="match status" value="1"/>
</dbReference>
<evidence type="ECO:0000256" key="6">
    <source>
        <dbReference type="ARBA" id="ARBA00022692"/>
    </source>
</evidence>
<feature type="domain" description="Spondin-like TSP1" evidence="14">
    <location>
        <begin position="1150"/>
        <end position="1203"/>
    </location>
</feature>
<keyword evidence="8" id="KW-0677">Repeat</keyword>
<dbReference type="InterPro" id="IPR000884">
    <property type="entry name" value="TSP1_rpt"/>
</dbReference>
<evidence type="ECO:0000256" key="3">
    <source>
        <dbReference type="ARBA" id="ARBA00022603"/>
    </source>
</evidence>
<feature type="transmembrane region" description="Helical" evidence="13">
    <location>
        <begin position="1583"/>
        <end position="1606"/>
    </location>
</feature>
<keyword evidence="9 13" id="KW-1133">Transmembrane helix</keyword>
<keyword evidence="6 13" id="KW-0812">Transmembrane</keyword>
<evidence type="ECO:0000256" key="2">
    <source>
        <dbReference type="ARBA" id="ARBA00011245"/>
    </source>
</evidence>
<evidence type="ECO:0000256" key="5">
    <source>
        <dbReference type="ARBA" id="ARBA00022691"/>
    </source>
</evidence>
<dbReference type="SUPFAM" id="SSF82895">
    <property type="entry name" value="TSP-1 type 1 repeat"/>
    <property type="match status" value="10"/>
</dbReference>
<evidence type="ECO:0000256" key="9">
    <source>
        <dbReference type="ARBA" id="ARBA00022989"/>
    </source>
</evidence>
<keyword evidence="5" id="KW-0949">S-adenosyl-L-methionine</keyword>
<dbReference type="FunFam" id="2.20.100.10:FF:000017">
    <property type="entry name" value="Thrombospondin type 1 domain containing 7A"/>
    <property type="match status" value="1"/>
</dbReference>
<feature type="transmembrane region" description="Helical" evidence="13">
    <location>
        <begin position="24"/>
        <end position="43"/>
    </location>
</feature>
<dbReference type="InterPro" id="IPR029063">
    <property type="entry name" value="SAM-dependent_MTases_sf"/>
</dbReference>
<dbReference type="InterPro" id="IPR044004">
    <property type="entry name" value="TSP1_spondin_dom"/>
</dbReference>
<protein>
    <submittedName>
        <fullName evidence="16">Thrombospondin type-1 domain-containing protein 7B</fullName>
    </submittedName>
</protein>
<dbReference type="Pfam" id="PF19030">
    <property type="entry name" value="TSP1_ADAMTS"/>
    <property type="match status" value="2"/>
</dbReference>
<dbReference type="Pfam" id="PF13489">
    <property type="entry name" value="Methyltransf_23"/>
    <property type="match status" value="1"/>
</dbReference>
<feature type="domain" description="Spondin-like TSP1" evidence="14">
    <location>
        <begin position="358"/>
        <end position="410"/>
    </location>
</feature>
<dbReference type="GO" id="GO:0008170">
    <property type="term" value="F:N-methyltransferase activity"/>
    <property type="evidence" value="ECO:0007669"/>
    <property type="project" value="InterPro"/>
</dbReference>
<dbReference type="InterPro" id="IPR051418">
    <property type="entry name" value="Spondin/Thrombospondin_T1"/>
</dbReference>
<evidence type="ECO:0000259" key="14">
    <source>
        <dbReference type="Pfam" id="PF19028"/>
    </source>
</evidence>
<dbReference type="GO" id="GO:0030036">
    <property type="term" value="P:actin cytoskeleton organization"/>
    <property type="evidence" value="ECO:0007669"/>
    <property type="project" value="TreeGrafter"/>
</dbReference>
<dbReference type="Pfam" id="PF19028">
    <property type="entry name" value="TSP1_spondin"/>
    <property type="match status" value="7"/>
</dbReference>
<dbReference type="FunFam" id="2.20.100.10:FF:000031">
    <property type="entry name" value="Thrombospondin type 1 domain containing 7A"/>
    <property type="match status" value="1"/>
</dbReference>
<dbReference type="PANTHER" id="PTHR11311">
    <property type="entry name" value="SPONDIN"/>
    <property type="match status" value="1"/>
</dbReference>
<dbReference type="SMART" id="SM00209">
    <property type="entry name" value="TSP1"/>
    <property type="match status" value="12"/>
</dbReference>
<keyword evidence="3" id="KW-0489">Methyltransferase</keyword>
<dbReference type="InterPro" id="IPR036383">
    <property type="entry name" value="TSP1_rpt_sf"/>
</dbReference>
<keyword evidence="7" id="KW-0732">Signal</keyword>
<dbReference type="PROSITE" id="PS50092">
    <property type="entry name" value="TSP1"/>
    <property type="match status" value="12"/>
</dbReference>
<accession>A0AAV1GDG4</accession>
<dbReference type="InterPro" id="IPR016673">
    <property type="entry name" value="HHMT-like"/>
</dbReference>
<feature type="domain" description="Spondin-like TSP1" evidence="14">
    <location>
        <begin position="1271"/>
        <end position="1324"/>
    </location>
</feature>
<gene>
    <name evidence="16" type="ORF">XNOV1_A023929</name>
</gene>
<evidence type="ECO:0000313" key="17">
    <source>
        <dbReference type="Proteomes" id="UP001178508"/>
    </source>
</evidence>
<feature type="domain" description="Spondin-like TSP1" evidence="14">
    <location>
        <begin position="188"/>
        <end position="237"/>
    </location>
</feature>
<evidence type="ECO:0000256" key="7">
    <source>
        <dbReference type="ARBA" id="ARBA00022729"/>
    </source>
</evidence>
<evidence type="ECO:0000259" key="15">
    <source>
        <dbReference type="Pfam" id="PF23308"/>
    </source>
</evidence>
<dbReference type="PANTHER" id="PTHR11311:SF7">
    <property type="entry name" value="THROMBOSPONDIN TYPE-1 DOMAIN-CONTAINING PROTEIN 7B"/>
    <property type="match status" value="1"/>
</dbReference>
<feature type="domain" description="Spondin-like TSP1" evidence="14">
    <location>
        <begin position="1022"/>
        <end position="1066"/>
    </location>
</feature>
<proteinExistence type="predicted"/>
<keyword evidence="4" id="KW-0808">Transferase</keyword>
<dbReference type="FunFam" id="2.20.100.10:FF:000027">
    <property type="entry name" value="Thrombospondin type 1 domain containing 7A"/>
    <property type="match status" value="1"/>
</dbReference>
<evidence type="ECO:0000313" key="16">
    <source>
        <dbReference type="EMBL" id="CAJ1071310.1"/>
    </source>
</evidence>
<dbReference type="FunFam" id="3.40.50.150:FF:000118">
    <property type="entry name" value="Histamine N-methyltransferase"/>
    <property type="match status" value="1"/>
</dbReference>
<keyword evidence="11" id="KW-1015">Disulfide bond</keyword>
<organism evidence="16 17">
    <name type="scientific">Xyrichtys novacula</name>
    <name type="common">Pearly razorfish</name>
    <name type="synonym">Hemipteronotus novacula</name>
    <dbReference type="NCBI Taxonomy" id="13765"/>
    <lineage>
        <taxon>Eukaryota</taxon>
        <taxon>Metazoa</taxon>
        <taxon>Chordata</taxon>
        <taxon>Craniata</taxon>
        <taxon>Vertebrata</taxon>
        <taxon>Euteleostomi</taxon>
        <taxon>Actinopterygii</taxon>
        <taxon>Neopterygii</taxon>
        <taxon>Teleostei</taxon>
        <taxon>Neoteleostei</taxon>
        <taxon>Acanthomorphata</taxon>
        <taxon>Eupercaria</taxon>
        <taxon>Labriformes</taxon>
        <taxon>Labridae</taxon>
        <taxon>Xyrichtys</taxon>
    </lineage>
</organism>
<keyword evidence="10 13" id="KW-0472">Membrane</keyword>
<keyword evidence="12" id="KW-0325">Glycoprotein</keyword>
<evidence type="ECO:0000256" key="12">
    <source>
        <dbReference type="ARBA" id="ARBA00023180"/>
    </source>
</evidence>
<dbReference type="FunFam" id="2.20.100.10:FF:000019">
    <property type="entry name" value="Thrombospondin type 1 domain containing 7A"/>
    <property type="match status" value="2"/>
</dbReference>
<evidence type="ECO:0000256" key="8">
    <source>
        <dbReference type="ARBA" id="ARBA00022737"/>
    </source>
</evidence>
<dbReference type="Gene3D" id="2.20.100.10">
    <property type="entry name" value="Thrombospondin type-1 (TSP1) repeat"/>
    <property type="match status" value="9"/>
</dbReference>
<evidence type="ECO:0000256" key="4">
    <source>
        <dbReference type="ARBA" id="ARBA00022679"/>
    </source>
</evidence>
<dbReference type="Pfam" id="PF23308">
    <property type="entry name" value="TSP1_TSH7A-B_C"/>
    <property type="match status" value="1"/>
</dbReference>
<dbReference type="GO" id="GO:0032259">
    <property type="term" value="P:methylation"/>
    <property type="evidence" value="ECO:0007669"/>
    <property type="project" value="UniProtKB-KW"/>
</dbReference>
<dbReference type="FunFam" id="2.20.100.10:FF:000018">
    <property type="entry name" value="Thrombospondin type 1 domain containing 7A"/>
    <property type="match status" value="1"/>
</dbReference>
<dbReference type="FunFam" id="2.20.100.10:FF:000050">
    <property type="entry name" value="Thrombospondin type 1 domain containing 7B"/>
    <property type="match status" value="1"/>
</dbReference>
<evidence type="ECO:0000256" key="11">
    <source>
        <dbReference type="ARBA" id="ARBA00023157"/>
    </source>
</evidence>
<dbReference type="Pfam" id="PF00090">
    <property type="entry name" value="TSP_1"/>
    <property type="match status" value="1"/>
</dbReference>
<feature type="domain" description="Thrombospondin type-1" evidence="15">
    <location>
        <begin position="1501"/>
        <end position="1540"/>
    </location>
</feature>
<feature type="domain" description="Spondin-like TSP1" evidence="14">
    <location>
        <begin position="1397"/>
        <end position="1456"/>
    </location>
</feature>
<keyword evidence="17" id="KW-1185">Reference proteome</keyword>
<evidence type="ECO:0000256" key="13">
    <source>
        <dbReference type="SAM" id="Phobius"/>
    </source>
</evidence>
<comment type="subcellular location">
    <subcellularLocation>
        <location evidence="1">Membrane</location>
        <topology evidence="1">Single-pass type I membrane protein</topology>
    </subcellularLocation>
</comment>
<feature type="domain" description="Spondin-like TSP1" evidence="14">
    <location>
        <begin position="759"/>
        <end position="815"/>
    </location>
</feature>
<dbReference type="FunFam" id="2.20.100.10:FF:000015">
    <property type="entry name" value="Thrombospondin, type I, domain containing 7A"/>
    <property type="match status" value="1"/>
</dbReference>
<evidence type="ECO:0000256" key="1">
    <source>
        <dbReference type="ARBA" id="ARBA00004479"/>
    </source>
</evidence>
<dbReference type="InterPro" id="IPR056991">
    <property type="entry name" value="TSP1_TSH7A-B_C"/>
</dbReference>
<dbReference type="EMBL" id="OY660876">
    <property type="protein sequence ID" value="CAJ1071310.1"/>
    <property type="molecule type" value="Genomic_DNA"/>
</dbReference>
<dbReference type="Gene3D" id="3.40.50.150">
    <property type="entry name" value="Vaccinia Virus protein VP39"/>
    <property type="match status" value="1"/>
</dbReference>
<comment type="subunit">
    <text evidence="2">Monomer.</text>
</comment>
<evidence type="ECO:0000256" key="10">
    <source>
        <dbReference type="ARBA" id="ARBA00023136"/>
    </source>
</evidence>
<reference evidence="16" key="1">
    <citation type="submission" date="2023-08" db="EMBL/GenBank/DDBJ databases">
        <authorList>
            <person name="Alioto T."/>
            <person name="Alioto T."/>
            <person name="Gomez Garrido J."/>
        </authorList>
    </citation>
    <scope>NUCLEOTIDE SEQUENCE</scope>
</reference>